<dbReference type="PANTHER" id="PTHR10622:SF10">
    <property type="entry name" value="HET DOMAIN-CONTAINING PROTEIN"/>
    <property type="match status" value="1"/>
</dbReference>
<evidence type="ECO:0000259" key="1">
    <source>
        <dbReference type="Pfam" id="PF06985"/>
    </source>
</evidence>
<reference evidence="2" key="1">
    <citation type="journal article" date="2020" name="Stud. Mycol.">
        <title>101 Dothideomycetes genomes: a test case for predicting lifestyles and emergence of pathogens.</title>
        <authorList>
            <person name="Haridas S."/>
            <person name="Albert R."/>
            <person name="Binder M."/>
            <person name="Bloem J."/>
            <person name="Labutti K."/>
            <person name="Salamov A."/>
            <person name="Andreopoulos B."/>
            <person name="Baker S."/>
            <person name="Barry K."/>
            <person name="Bills G."/>
            <person name="Bluhm B."/>
            <person name="Cannon C."/>
            <person name="Castanera R."/>
            <person name="Culley D."/>
            <person name="Daum C."/>
            <person name="Ezra D."/>
            <person name="Gonzalez J."/>
            <person name="Henrissat B."/>
            <person name="Kuo A."/>
            <person name="Liang C."/>
            <person name="Lipzen A."/>
            <person name="Lutzoni F."/>
            <person name="Magnuson J."/>
            <person name="Mondo S."/>
            <person name="Nolan M."/>
            <person name="Ohm R."/>
            <person name="Pangilinan J."/>
            <person name="Park H.-J."/>
            <person name="Ramirez L."/>
            <person name="Alfaro M."/>
            <person name="Sun H."/>
            <person name="Tritt A."/>
            <person name="Yoshinaga Y."/>
            <person name="Zwiers L.-H."/>
            <person name="Turgeon B."/>
            <person name="Goodwin S."/>
            <person name="Spatafora J."/>
            <person name="Crous P."/>
            <person name="Grigoriev I."/>
        </authorList>
    </citation>
    <scope>NUCLEOTIDE SEQUENCE</scope>
    <source>
        <strain evidence="2">CBS 473.64</strain>
    </source>
</reference>
<dbReference type="PANTHER" id="PTHR10622">
    <property type="entry name" value="HET DOMAIN-CONTAINING PROTEIN"/>
    <property type="match status" value="1"/>
</dbReference>
<dbReference type="Pfam" id="PF06985">
    <property type="entry name" value="HET"/>
    <property type="match status" value="1"/>
</dbReference>
<keyword evidence="3" id="KW-1185">Reference proteome</keyword>
<sequence length="351" mass="41329">MYLLNTSTLKLKSFLEDIPPYVILSHTWGDGEVTFDDIDQPRAKEMKGYSKITGCCKQAVLDGFEWVWIDTCCIDKRSSSDLSEAINSMYAWYWRAEICYVHLSDVYTDERDYETHQTSLWMKIAYFESLLLRYDTTIIHNARWFTRGWTLQELLASQYMEFYNAEWKYLGTKSSLIDDIERATNIRKTFLRDREKIKYAPIATKFSWASMRNTTRPEDIAYCLLGLVDVNMPMLYGEGKKAFYRLQIELLKKTNEHTIFAWGLRDWAVDNKGILSNSPRVFHGHDCLQTTEGSGTHEVTNGGLRIRLKCVKREGLYIATLHCLKYDYKRRRLHGIGIWLRHVRDAYFERV</sequence>
<evidence type="ECO:0000313" key="3">
    <source>
        <dbReference type="Proteomes" id="UP000799753"/>
    </source>
</evidence>
<dbReference type="InterPro" id="IPR010730">
    <property type="entry name" value="HET"/>
</dbReference>
<protein>
    <submittedName>
        <fullName evidence="2">HET-domain-containing protein</fullName>
    </submittedName>
</protein>
<dbReference type="OrthoDB" id="20872at2759"/>
<accession>A0A6A6RLQ9</accession>
<evidence type="ECO:0000313" key="2">
    <source>
        <dbReference type="EMBL" id="KAF2636549.1"/>
    </source>
</evidence>
<dbReference type="EMBL" id="MU006798">
    <property type="protein sequence ID" value="KAF2636549.1"/>
    <property type="molecule type" value="Genomic_DNA"/>
</dbReference>
<name>A0A6A6RLQ9_9PLEO</name>
<feature type="non-terminal residue" evidence="2">
    <location>
        <position position="351"/>
    </location>
</feature>
<proteinExistence type="predicted"/>
<dbReference type="AlphaFoldDB" id="A0A6A6RLQ9"/>
<gene>
    <name evidence="2" type="ORF">P280DRAFT_369928</name>
</gene>
<organism evidence="2 3">
    <name type="scientific">Massarina eburnea CBS 473.64</name>
    <dbReference type="NCBI Taxonomy" id="1395130"/>
    <lineage>
        <taxon>Eukaryota</taxon>
        <taxon>Fungi</taxon>
        <taxon>Dikarya</taxon>
        <taxon>Ascomycota</taxon>
        <taxon>Pezizomycotina</taxon>
        <taxon>Dothideomycetes</taxon>
        <taxon>Pleosporomycetidae</taxon>
        <taxon>Pleosporales</taxon>
        <taxon>Massarineae</taxon>
        <taxon>Massarinaceae</taxon>
        <taxon>Massarina</taxon>
    </lineage>
</organism>
<feature type="domain" description="Heterokaryon incompatibility" evidence="1">
    <location>
        <begin position="21"/>
        <end position="153"/>
    </location>
</feature>
<dbReference type="Proteomes" id="UP000799753">
    <property type="component" value="Unassembled WGS sequence"/>
</dbReference>